<sequence>MASKLNDHHKAGDPAPYYETHVFACVNERPAGHKRGCCKSRGAEPLRNYMKARAKELGLDNLRINQSGCLDRCELGPTLVIYPEGIWYSFHTVEDAEEIIQRHLIKGERVERLMLQPEDKLPEDIQSRNRLSHTGQ</sequence>
<evidence type="ECO:0000313" key="1">
    <source>
        <dbReference type="EMBL" id="MDY0872154.1"/>
    </source>
</evidence>
<keyword evidence="2" id="KW-1185">Reference proteome</keyword>
<proteinExistence type="predicted"/>
<dbReference type="EMBL" id="JAXCLX010000001">
    <property type="protein sequence ID" value="MDY0872154.1"/>
    <property type="molecule type" value="Genomic_DNA"/>
</dbReference>
<dbReference type="Proteomes" id="UP001271769">
    <property type="component" value="Unassembled WGS sequence"/>
</dbReference>
<dbReference type="RefSeq" id="WP_320500571.1">
    <property type="nucleotide sequence ID" value="NZ_JAXCLX010000001.1"/>
</dbReference>
<reference evidence="1 2" key="1">
    <citation type="journal article" date="2013" name="Antonie Van Leeuwenhoek">
        <title>Dongia rigui sp. nov., isolated from freshwater of a large wetland in Korea.</title>
        <authorList>
            <person name="Baik K.S."/>
            <person name="Hwang Y.M."/>
            <person name="Choi J.S."/>
            <person name="Kwon J."/>
            <person name="Seong C.N."/>
        </authorList>
    </citation>
    <scope>NUCLEOTIDE SEQUENCE [LARGE SCALE GENOMIC DNA]</scope>
    <source>
        <strain evidence="1 2">04SU4-P</strain>
    </source>
</reference>
<organism evidence="1 2">
    <name type="scientific">Dongia rigui</name>
    <dbReference type="NCBI Taxonomy" id="940149"/>
    <lineage>
        <taxon>Bacteria</taxon>
        <taxon>Pseudomonadati</taxon>
        <taxon>Pseudomonadota</taxon>
        <taxon>Alphaproteobacteria</taxon>
        <taxon>Rhodospirillales</taxon>
        <taxon>Dongiaceae</taxon>
        <taxon>Dongia</taxon>
    </lineage>
</organism>
<accession>A0ABU5DY16</accession>
<dbReference type="Gene3D" id="3.40.30.10">
    <property type="entry name" value="Glutaredoxin"/>
    <property type="match status" value="1"/>
</dbReference>
<evidence type="ECO:0000313" key="2">
    <source>
        <dbReference type="Proteomes" id="UP001271769"/>
    </source>
</evidence>
<comment type="caution">
    <text evidence="1">The sequence shown here is derived from an EMBL/GenBank/DDBJ whole genome shotgun (WGS) entry which is preliminary data.</text>
</comment>
<dbReference type="CDD" id="cd02980">
    <property type="entry name" value="TRX_Fd_family"/>
    <property type="match status" value="1"/>
</dbReference>
<dbReference type="InterPro" id="IPR036249">
    <property type="entry name" value="Thioredoxin-like_sf"/>
</dbReference>
<name>A0ABU5DY16_9PROT</name>
<protein>
    <submittedName>
        <fullName evidence="1">(2Fe-2S) ferredoxin domain-containing protein</fullName>
    </submittedName>
</protein>
<gene>
    <name evidence="1" type="ORF">SMD31_09475</name>
</gene>
<dbReference type="SUPFAM" id="SSF52833">
    <property type="entry name" value="Thioredoxin-like"/>
    <property type="match status" value="1"/>
</dbReference>